<dbReference type="InterPro" id="IPR037401">
    <property type="entry name" value="SnoaL-like"/>
</dbReference>
<dbReference type="AlphaFoldDB" id="A0A7Z0IHM7"/>
<evidence type="ECO:0000313" key="2">
    <source>
        <dbReference type="EMBL" id="NYI67672.1"/>
    </source>
</evidence>
<dbReference type="EMBL" id="JACBZP010000001">
    <property type="protein sequence ID" value="NYI67672.1"/>
    <property type="molecule type" value="Genomic_DNA"/>
</dbReference>
<dbReference type="InterPro" id="IPR032710">
    <property type="entry name" value="NTF2-like_dom_sf"/>
</dbReference>
<gene>
    <name evidence="2" type="ORF">BJY26_001978</name>
</gene>
<dbReference type="GO" id="GO:0016853">
    <property type="term" value="F:isomerase activity"/>
    <property type="evidence" value="ECO:0007669"/>
    <property type="project" value="UniProtKB-KW"/>
</dbReference>
<reference evidence="2 3" key="1">
    <citation type="submission" date="2020-07" db="EMBL/GenBank/DDBJ databases">
        <title>Sequencing the genomes of 1000 actinobacteria strains.</title>
        <authorList>
            <person name="Klenk H.-P."/>
        </authorList>
    </citation>
    <scope>NUCLEOTIDE SEQUENCE [LARGE SCALE GENOMIC DNA]</scope>
    <source>
        <strain evidence="2 3">DSM 26341</strain>
    </source>
</reference>
<feature type="domain" description="SnoaL-like" evidence="1">
    <location>
        <begin position="7"/>
        <end position="91"/>
    </location>
</feature>
<dbReference type="Gene3D" id="3.10.450.50">
    <property type="match status" value="1"/>
</dbReference>
<accession>A0A7Z0IHM7</accession>
<protein>
    <submittedName>
        <fullName evidence="2">Ketosteroid isomerase-like protein</fullName>
    </submittedName>
</protein>
<sequence length="108" mass="11614">MLIFLANGAHKEVLQFLTEDVVWELIGFGPSYGTDQLGVVLDRLSDPSATTFTVANVLSHGAGCAANGTIRRGDGTVMAFAHFFRFNGHGKNAKIRQVTSFMSHATVT</sequence>
<dbReference type="SUPFAM" id="SSF54427">
    <property type="entry name" value="NTF2-like"/>
    <property type="match status" value="1"/>
</dbReference>
<keyword evidence="2" id="KW-0413">Isomerase</keyword>
<name>A0A7Z0IHM7_9MICO</name>
<keyword evidence="3" id="KW-1185">Reference proteome</keyword>
<dbReference type="Proteomes" id="UP000539111">
    <property type="component" value="Unassembled WGS sequence"/>
</dbReference>
<evidence type="ECO:0000259" key="1">
    <source>
        <dbReference type="Pfam" id="PF12680"/>
    </source>
</evidence>
<organism evidence="2 3">
    <name type="scientific">Spelaeicoccus albus</name>
    <dbReference type="NCBI Taxonomy" id="1280376"/>
    <lineage>
        <taxon>Bacteria</taxon>
        <taxon>Bacillati</taxon>
        <taxon>Actinomycetota</taxon>
        <taxon>Actinomycetes</taxon>
        <taxon>Micrococcales</taxon>
        <taxon>Brevibacteriaceae</taxon>
        <taxon>Spelaeicoccus</taxon>
    </lineage>
</organism>
<comment type="caution">
    <text evidence="2">The sequence shown here is derived from an EMBL/GenBank/DDBJ whole genome shotgun (WGS) entry which is preliminary data.</text>
</comment>
<dbReference type="RefSeq" id="WP_179427801.1">
    <property type="nucleotide sequence ID" value="NZ_JACBZP010000001.1"/>
</dbReference>
<proteinExistence type="predicted"/>
<dbReference type="Pfam" id="PF12680">
    <property type="entry name" value="SnoaL_2"/>
    <property type="match status" value="1"/>
</dbReference>
<evidence type="ECO:0000313" key="3">
    <source>
        <dbReference type="Proteomes" id="UP000539111"/>
    </source>
</evidence>